<organism evidence="2 3">
    <name type="scientific">Glaciecola siphonariae</name>
    <dbReference type="NCBI Taxonomy" id="521012"/>
    <lineage>
        <taxon>Bacteria</taxon>
        <taxon>Pseudomonadati</taxon>
        <taxon>Pseudomonadota</taxon>
        <taxon>Gammaproteobacteria</taxon>
        <taxon>Alteromonadales</taxon>
        <taxon>Alteromonadaceae</taxon>
        <taxon>Glaciecola</taxon>
    </lineage>
</organism>
<dbReference type="SUPFAM" id="SSF56601">
    <property type="entry name" value="beta-lactamase/transpeptidase-like"/>
    <property type="match status" value="1"/>
</dbReference>
<dbReference type="Gene3D" id="2.40.128.600">
    <property type="match status" value="1"/>
</dbReference>
<feature type="domain" description="Beta-lactamase-related" evidence="1">
    <location>
        <begin position="69"/>
        <end position="395"/>
    </location>
</feature>
<dbReference type="RefSeq" id="WP_382407372.1">
    <property type="nucleotide sequence ID" value="NZ_JBHSGU010000002.1"/>
</dbReference>
<comment type="caution">
    <text evidence="2">The sequence shown here is derived from an EMBL/GenBank/DDBJ whole genome shotgun (WGS) entry which is preliminary data.</text>
</comment>
<dbReference type="Proteomes" id="UP001595897">
    <property type="component" value="Unassembled WGS sequence"/>
</dbReference>
<proteinExistence type="predicted"/>
<dbReference type="Gene3D" id="3.40.710.10">
    <property type="entry name" value="DD-peptidase/beta-lactamase superfamily"/>
    <property type="match status" value="1"/>
</dbReference>
<evidence type="ECO:0000313" key="2">
    <source>
        <dbReference type="EMBL" id="MFC4700178.1"/>
    </source>
</evidence>
<dbReference type="PANTHER" id="PTHR46825:SF15">
    <property type="entry name" value="BETA-LACTAMASE-RELATED DOMAIN-CONTAINING PROTEIN"/>
    <property type="match status" value="1"/>
</dbReference>
<dbReference type="InterPro" id="IPR050491">
    <property type="entry name" value="AmpC-like"/>
</dbReference>
<dbReference type="GO" id="GO:0016787">
    <property type="term" value="F:hydrolase activity"/>
    <property type="evidence" value="ECO:0007669"/>
    <property type="project" value="UniProtKB-KW"/>
</dbReference>
<gene>
    <name evidence="2" type="ORF">ACFO4O_08430</name>
</gene>
<evidence type="ECO:0000259" key="1">
    <source>
        <dbReference type="Pfam" id="PF00144"/>
    </source>
</evidence>
<name>A0ABV9LWX5_9ALTE</name>
<dbReference type="InterPro" id="IPR012338">
    <property type="entry name" value="Beta-lactam/transpept-like"/>
</dbReference>
<dbReference type="Pfam" id="PF00144">
    <property type="entry name" value="Beta-lactamase"/>
    <property type="match status" value="1"/>
</dbReference>
<evidence type="ECO:0000313" key="3">
    <source>
        <dbReference type="Proteomes" id="UP001595897"/>
    </source>
</evidence>
<keyword evidence="3" id="KW-1185">Reference proteome</keyword>
<keyword evidence="2" id="KW-0378">Hydrolase</keyword>
<dbReference type="EMBL" id="JBHSGU010000002">
    <property type="protein sequence ID" value="MFC4700178.1"/>
    <property type="molecule type" value="Genomic_DNA"/>
</dbReference>
<accession>A0ABV9LWX5</accession>
<dbReference type="InterPro" id="IPR001466">
    <property type="entry name" value="Beta-lactam-related"/>
</dbReference>
<reference evidence="3" key="1">
    <citation type="journal article" date="2019" name="Int. J. Syst. Evol. Microbiol.">
        <title>The Global Catalogue of Microorganisms (GCM) 10K type strain sequencing project: providing services to taxonomists for standard genome sequencing and annotation.</title>
        <authorList>
            <consortium name="The Broad Institute Genomics Platform"/>
            <consortium name="The Broad Institute Genome Sequencing Center for Infectious Disease"/>
            <person name="Wu L."/>
            <person name="Ma J."/>
        </authorList>
    </citation>
    <scope>NUCLEOTIDE SEQUENCE [LARGE SCALE GENOMIC DNA]</scope>
    <source>
        <strain evidence="3">KACC 12507</strain>
    </source>
</reference>
<protein>
    <submittedName>
        <fullName evidence="2">Serine hydrolase</fullName>
    </submittedName>
</protein>
<dbReference type="PANTHER" id="PTHR46825">
    <property type="entry name" value="D-ALANYL-D-ALANINE-CARBOXYPEPTIDASE/ENDOPEPTIDASE AMPH"/>
    <property type="match status" value="1"/>
</dbReference>
<sequence length="549" mass="60693">MRMPLLRSAITSVIALCTAVSLVGVSASAVSLNSVSVSSISPNSVNNSAVAATSSLPGFDESRLDFAIEHALEQFYTPGMSVAVVHGEHTIYAKGFGLANIARRQAVSPETYFRLASTSKAFTAAAVSILVDEGKLAWDDLVIDHIPHFRMQDDYATLHFTVEDLLTHKSGLLSGAGDSMIWPEPSGFTRQEVIKNLRYLTPEYEFSRRYAYSNVMYITAGELVAKLSGQSFEDFVDERIFKALDMPCFTGAMPPDAVAISAMSYGHSDAKGIYPIPRNAITGEAQMSAAAGGMVCNANGMAKWISALLRPNSSILSSEQLDKMWQPHTILGVSDIEHEWNHTHFKSYGLGWRLSNEGRFKVVSHTGTLSGYQAFVVLIPELNAGAVVLNNGSNYGARGSVMQSIVKMLMNEPEHDWVHAYVEYQKEQEQRYLARAQTPTPTAGMSINMQQLLGTYRDAWFEDFTIFEESGEVRIASSRMTTLTGTIENFQDTSFKIVWDNQNAASDAFLHAELDLNRNITGFKLHPFGAHVQLNHEWRDMHFKKVAEQ</sequence>